<reference evidence="3" key="2">
    <citation type="submission" date="2019-09" db="UniProtKB">
        <authorList>
            <consortium name="WormBaseParasite"/>
        </authorList>
    </citation>
    <scope>IDENTIFICATION</scope>
</reference>
<evidence type="ECO:0000313" key="1">
    <source>
        <dbReference type="EMBL" id="VDP08548.1"/>
    </source>
</evidence>
<gene>
    <name evidence="1" type="ORF">HPBE_LOCUS17317</name>
</gene>
<accession>A0A3P8BFW9</accession>
<dbReference type="OrthoDB" id="409898at2759"/>
<evidence type="ECO:0000313" key="2">
    <source>
        <dbReference type="Proteomes" id="UP000050761"/>
    </source>
</evidence>
<keyword evidence="2" id="KW-1185">Reference proteome</keyword>
<proteinExistence type="predicted"/>
<dbReference type="AlphaFoldDB" id="A0A183G6I7"/>
<sequence length="152" mass="17305">MVIEEFRVELDNEEKELLSNPEKWFLKLPLQKFTPFVDALENWSKCHVEVARDEVVLLQVRDIGRGFKAVISGSPRTTSGIGIIVSERFRASIVSIKRFDGRLVKIVVAAKKLLCHFFSTYAPQIGCSKQSKDVFWSLRDEKTAVVQSKMSS</sequence>
<reference evidence="1 2" key="1">
    <citation type="submission" date="2018-11" db="EMBL/GenBank/DDBJ databases">
        <authorList>
            <consortium name="Pathogen Informatics"/>
        </authorList>
    </citation>
    <scope>NUCLEOTIDE SEQUENCE [LARGE SCALE GENOMIC DNA]</scope>
</reference>
<evidence type="ECO:0000313" key="3">
    <source>
        <dbReference type="WBParaSite" id="HPBE_0001732001-mRNA-1"/>
    </source>
</evidence>
<name>A0A183G6I7_HELPZ</name>
<dbReference type="WBParaSite" id="HPBE_0001732001-mRNA-1">
    <property type="protein sequence ID" value="HPBE_0001732001-mRNA-1"/>
    <property type="gene ID" value="HPBE_0001732001"/>
</dbReference>
<organism evidence="2 3">
    <name type="scientific">Heligmosomoides polygyrus</name>
    <name type="common">Parasitic roundworm</name>
    <dbReference type="NCBI Taxonomy" id="6339"/>
    <lineage>
        <taxon>Eukaryota</taxon>
        <taxon>Metazoa</taxon>
        <taxon>Ecdysozoa</taxon>
        <taxon>Nematoda</taxon>
        <taxon>Chromadorea</taxon>
        <taxon>Rhabditida</taxon>
        <taxon>Rhabditina</taxon>
        <taxon>Rhabditomorpha</taxon>
        <taxon>Strongyloidea</taxon>
        <taxon>Heligmosomidae</taxon>
        <taxon>Heligmosomoides</taxon>
    </lineage>
</organism>
<dbReference type="EMBL" id="UZAH01029937">
    <property type="protein sequence ID" value="VDP08548.1"/>
    <property type="molecule type" value="Genomic_DNA"/>
</dbReference>
<accession>A0A183G6I7</accession>
<dbReference type="Proteomes" id="UP000050761">
    <property type="component" value="Unassembled WGS sequence"/>
</dbReference>
<protein>
    <submittedName>
        <fullName evidence="3">KH_dom_type_1 domain-containing protein</fullName>
    </submittedName>
</protein>